<evidence type="ECO:0000256" key="1">
    <source>
        <dbReference type="ARBA" id="ARBA00004167"/>
    </source>
</evidence>
<comment type="subcellular location">
    <subcellularLocation>
        <location evidence="1">Membrane</location>
        <topology evidence="1">Single-pass membrane protein</topology>
    </subcellularLocation>
</comment>
<dbReference type="InterPro" id="IPR013083">
    <property type="entry name" value="Znf_RING/FYVE/PHD"/>
</dbReference>
<dbReference type="InterPro" id="IPR001841">
    <property type="entry name" value="Znf_RING"/>
</dbReference>
<feature type="domain" description="RING-type" evidence="15">
    <location>
        <begin position="145"/>
        <end position="187"/>
    </location>
</feature>
<keyword evidence="4 14" id="KW-0812">Transmembrane</keyword>
<dbReference type="AlphaFoldDB" id="A0AAD3P6D1"/>
<gene>
    <name evidence="16" type="ORF">Nepgr_002495</name>
</gene>
<keyword evidence="8" id="KW-0862">Zinc</keyword>
<evidence type="ECO:0000259" key="15">
    <source>
        <dbReference type="PROSITE" id="PS50089"/>
    </source>
</evidence>
<dbReference type="PANTHER" id="PTHR45768">
    <property type="entry name" value="E3 UBIQUITIN-PROTEIN LIGASE RNF13-LIKE"/>
    <property type="match status" value="1"/>
</dbReference>
<dbReference type="Gene3D" id="3.30.40.10">
    <property type="entry name" value="Zinc/RING finger domain, C3HC4 (zinc finger)"/>
    <property type="match status" value="1"/>
</dbReference>
<comment type="similarity">
    <text evidence="11">Belongs to the RING-type zinc finger family. ATL subfamily.</text>
</comment>
<evidence type="ECO:0000313" key="17">
    <source>
        <dbReference type="Proteomes" id="UP001279734"/>
    </source>
</evidence>
<protein>
    <recommendedName>
        <fullName evidence="15">RING-type domain-containing protein</fullName>
    </recommendedName>
</protein>
<evidence type="ECO:0000256" key="6">
    <source>
        <dbReference type="ARBA" id="ARBA00022771"/>
    </source>
</evidence>
<feature type="region of interest" description="Disordered" evidence="13">
    <location>
        <begin position="1"/>
        <end position="44"/>
    </location>
</feature>
<keyword evidence="5" id="KW-0479">Metal-binding</keyword>
<evidence type="ECO:0000256" key="9">
    <source>
        <dbReference type="ARBA" id="ARBA00022989"/>
    </source>
</evidence>
<evidence type="ECO:0000256" key="13">
    <source>
        <dbReference type="SAM" id="MobiDB-lite"/>
    </source>
</evidence>
<evidence type="ECO:0000256" key="3">
    <source>
        <dbReference type="ARBA" id="ARBA00022679"/>
    </source>
</evidence>
<dbReference type="GO" id="GO:0016567">
    <property type="term" value="P:protein ubiquitination"/>
    <property type="evidence" value="ECO:0007669"/>
    <property type="project" value="TreeGrafter"/>
</dbReference>
<accession>A0AAD3P6D1</accession>
<dbReference type="CDD" id="cd16461">
    <property type="entry name" value="RING-H2_EL5-like"/>
    <property type="match status" value="1"/>
</dbReference>
<dbReference type="Pfam" id="PF13639">
    <property type="entry name" value="zf-RING_2"/>
    <property type="match status" value="1"/>
</dbReference>
<dbReference type="PROSITE" id="PS50089">
    <property type="entry name" value="ZF_RING_2"/>
    <property type="match status" value="1"/>
</dbReference>
<evidence type="ECO:0000256" key="12">
    <source>
        <dbReference type="PROSITE-ProRule" id="PRU00175"/>
    </source>
</evidence>
<dbReference type="EMBL" id="BSYO01000002">
    <property type="protein sequence ID" value="GMH00656.1"/>
    <property type="molecule type" value="Genomic_DNA"/>
</dbReference>
<dbReference type="Proteomes" id="UP001279734">
    <property type="component" value="Unassembled WGS sequence"/>
</dbReference>
<evidence type="ECO:0000256" key="10">
    <source>
        <dbReference type="ARBA" id="ARBA00023136"/>
    </source>
</evidence>
<dbReference type="SUPFAM" id="SSF57850">
    <property type="entry name" value="RING/U-box"/>
    <property type="match status" value="1"/>
</dbReference>
<evidence type="ECO:0000256" key="11">
    <source>
        <dbReference type="ARBA" id="ARBA00024209"/>
    </source>
</evidence>
<evidence type="ECO:0000256" key="7">
    <source>
        <dbReference type="ARBA" id="ARBA00022786"/>
    </source>
</evidence>
<dbReference type="GO" id="GO:0008270">
    <property type="term" value="F:zinc ion binding"/>
    <property type="evidence" value="ECO:0007669"/>
    <property type="project" value="UniProtKB-KW"/>
</dbReference>
<evidence type="ECO:0000256" key="8">
    <source>
        <dbReference type="ARBA" id="ARBA00022833"/>
    </source>
</evidence>
<evidence type="ECO:0000256" key="5">
    <source>
        <dbReference type="ARBA" id="ARBA00022723"/>
    </source>
</evidence>
<dbReference type="SMART" id="SM00184">
    <property type="entry name" value="RING"/>
    <property type="match status" value="1"/>
</dbReference>
<dbReference type="GO" id="GO:0016740">
    <property type="term" value="F:transferase activity"/>
    <property type="evidence" value="ECO:0007669"/>
    <property type="project" value="UniProtKB-KW"/>
</dbReference>
<name>A0AAD3P6D1_NEPGR</name>
<comment type="pathway">
    <text evidence="2">Protein modification; protein ubiquitination.</text>
</comment>
<evidence type="ECO:0000256" key="4">
    <source>
        <dbReference type="ARBA" id="ARBA00022692"/>
    </source>
</evidence>
<reference evidence="16" key="1">
    <citation type="submission" date="2023-05" db="EMBL/GenBank/DDBJ databases">
        <title>Nepenthes gracilis genome sequencing.</title>
        <authorList>
            <person name="Fukushima K."/>
        </authorList>
    </citation>
    <scope>NUCLEOTIDE SEQUENCE</scope>
    <source>
        <strain evidence="16">SING2019-196</strain>
    </source>
</reference>
<keyword evidence="6 12" id="KW-0863">Zinc-finger</keyword>
<dbReference type="PANTHER" id="PTHR45768:SF16">
    <property type="entry name" value="E3 UBIQUITIN-PROTEIN LIGASE ATL4"/>
    <property type="match status" value="1"/>
</dbReference>
<dbReference type="FunFam" id="3.30.40.10:FF:000366">
    <property type="entry name" value="E3 ubiquitin-protein ligase ATL4"/>
    <property type="match status" value="1"/>
</dbReference>
<proteinExistence type="inferred from homology"/>
<organism evidence="16 17">
    <name type="scientific">Nepenthes gracilis</name>
    <name type="common">Slender pitcher plant</name>
    <dbReference type="NCBI Taxonomy" id="150966"/>
    <lineage>
        <taxon>Eukaryota</taxon>
        <taxon>Viridiplantae</taxon>
        <taxon>Streptophyta</taxon>
        <taxon>Embryophyta</taxon>
        <taxon>Tracheophyta</taxon>
        <taxon>Spermatophyta</taxon>
        <taxon>Magnoliopsida</taxon>
        <taxon>eudicotyledons</taxon>
        <taxon>Gunneridae</taxon>
        <taxon>Pentapetalae</taxon>
        <taxon>Caryophyllales</taxon>
        <taxon>Nepenthaceae</taxon>
        <taxon>Nepenthes</taxon>
    </lineage>
</organism>
<comment type="caution">
    <text evidence="16">The sequence shown here is derived from an EMBL/GenBank/DDBJ whole genome shotgun (WGS) entry which is preliminary data.</text>
</comment>
<keyword evidence="3" id="KW-0808">Transferase</keyword>
<feature type="transmembrane region" description="Helical" evidence="14">
    <location>
        <begin position="52"/>
        <end position="73"/>
    </location>
</feature>
<evidence type="ECO:0000256" key="2">
    <source>
        <dbReference type="ARBA" id="ARBA00004906"/>
    </source>
</evidence>
<keyword evidence="7" id="KW-0833">Ubl conjugation pathway</keyword>
<dbReference type="GO" id="GO:0016020">
    <property type="term" value="C:membrane"/>
    <property type="evidence" value="ECO:0007669"/>
    <property type="project" value="UniProtKB-SubCell"/>
</dbReference>
<keyword evidence="10 14" id="KW-0472">Membrane</keyword>
<evidence type="ECO:0000256" key="14">
    <source>
        <dbReference type="SAM" id="Phobius"/>
    </source>
</evidence>
<sequence length="363" mass="39901">MARFDAVLPPPPPSLADVEQNTLPVESGGKSKYNGGDATTSSTSAENLSPSIIITVLILATAVIVSASLYLLLRFLSSHFSRRHASQIDAFDNLHHQHHNNNVRQHRHNSSRRVSPEENSLIDSLPLFTFDSITGRNSSTNTGDCAVCLSKFEPHDQLRLLPVCCHVFHAPCIDTWLATNQTCPLCRSPIFLSEWEVMNKIRMMPSSGHRSGSFRIEIGNVSSGRLPSNTGERRRSYSIGSFDYIVDDLLTEVTVASTRRGSDYTSGDKSDAAHHETELATEVLPGQSIVAEIAGSGRSWLKDYVDRLALATSFSLSSSFRNSGRIFTGSSRRTEINGTRDSDLEASRLGDDIGEMFRWLSGV</sequence>
<keyword evidence="9 14" id="KW-1133">Transmembrane helix</keyword>
<keyword evidence="17" id="KW-1185">Reference proteome</keyword>
<evidence type="ECO:0000313" key="16">
    <source>
        <dbReference type="EMBL" id="GMH00656.1"/>
    </source>
</evidence>